<organism evidence="2 3">
    <name type="scientific">Chlorogloeopsis fritschii PCC 6912</name>
    <dbReference type="NCBI Taxonomy" id="211165"/>
    <lineage>
        <taxon>Bacteria</taxon>
        <taxon>Bacillati</taxon>
        <taxon>Cyanobacteriota</taxon>
        <taxon>Cyanophyceae</taxon>
        <taxon>Nostocales</taxon>
        <taxon>Chlorogloeopsidaceae</taxon>
        <taxon>Chlorogloeopsis</taxon>
    </lineage>
</organism>
<comment type="caution">
    <text evidence="2">The sequence shown here is derived from an EMBL/GenBank/DDBJ whole genome shotgun (WGS) entry which is preliminary data.</text>
</comment>
<name>A0A3S5K222_CHLFR</name>
<dbReference type="InterPro" id="IPR029058">
    <property type="entry name" value="AB_hydrolase_fold"/>
</dbReference>
<protein>
    <recommendedName>
        <fullName evidence="1">AB hydrolase-1 domain-containing protein</fullName>
    </recommendedName>
</protein>
<dbReference type="AlphaFoldDB" id="A0A3S5K222"/>
<dbReference type="Gene3D" id="3.40.50.1820">
    <property type="entry name" value="alpha/beta hydrolase"/>
    <property type="match status" value="1"/>
</dbReference>
<feature type="domain" description="AB hydrolase-1" evidence="1">
    <location>
        <begin position="6"/>
        <end position="242"/>
    </location>
</feature>
<evidence type="ECO:0000313" key="3">
    <source>
        <dbReference type="Proteomes" id="UP000268857"/>
    </source>
</evidence>
<keyword evidence="3" id="KW-1185">Reference proteome</keyword>
<evidence type="ECO:0000313" key="2">
    <source>
        <dbReference type="EMBL" id="RUR81855.1"/>
    </source>
</evidence>
<dbReference type="EMBL" id="RSCJ01000009">
    <property type="protein sequence ID" value="RUR81855.1"/>
    <property type="molecule type" value="Genomic_DNA"/>
</dbReference>
<dbReference type="InterPro" id="IPR000073">
    <property type="entry name" value="AB_hydrolase_1"/>
</dbReference>
<dbReference type="RefSeq" id="WP_016875200.1">
    <property type="nucleotide sequence ID" value="NZ_AJLN01000104.1"/>
</dbReference>
<dbReference type="Proteomes" id="UP000268857">
    <property type="component" value="Unassembled WGS sequence"/>
</dbReference>
<dbReference type="PANTHER" id="PTHR37017:SF11">
    <property type="entry name" value="ESTERASE_LIPASE_THIOESTERASE DOMAIN-CONTAINING PROTEIN"/>
    <property type="match status" value="1"/>
</dbReference>
<gene>
    <name evidence="2" type="ORF">PCC6912_27240</name>
</gene>
<evidence type="ECO:0000259" key="1">
    <source>
        <dbReference type="Pfam" id="PF12697"/>
    </source>
</evidence>
<sequence length="248" mass="27387">MSIFCLVHAAYLGAWAWDLVIPYLQAQGHKAIAMDLPIENPSATLSDFAEAVVRSLPPDENDVILVGTSMAGTVIPLVVNQHPVRKLVFLAALIPYPGMNMIEQTYEDIPPDMAKAVGYEQPEASKLEQVRDEPDIFNPASLGKNFEDEAVAMEFFFHDCKPDVASWAISKMRNHLSSAHITEVFPLAALPDIESVYIVCTEDRIISPQWSRYAARKRLGVDAIELSAGHCPYLSHPAQLADILLTLC</sequence>
<dbReference type="SUPFAM" id="SSF53474">
    <property type="entry name" value="alpha/beta-Hydrolases"/>
    <property type="match status" value="1"/>
</dbReference>
<proteinExistence type="predicted"/>
<accession>A0A3S5K222</accession>
<dbReference type="InterPro" id="IPR052897">
    <property type="entry name" value="Sec-Metab_Biosynth_Hydrolase"/>
</dbReference>
<dbReference type="Pfam" id="PF12697">
    <property type="entry name" value="Abhydrolase_6"/>
    <property type="match status" value="1"/>
</dbReference>
<dbReference type="STRING" id="211165.GCA_000317285_04240"/>
<dbReference type="PANTHER" id="PTHR37017">
    <property type="entry name" value="AB HYDROLASE-1 DOMAIN-CONTAINING PROTEIN-RELATED"/>
    <property type="match status" value="1"/>
</dbReference>
<reference evidence="2 3" key="1">
    <citation type="journal article" date="2019" name="Genome Biol. Evol.">
        <title>Day and night: Metabolic profiles and evolutionary relationships of six axenic non-marine cyanobacteria.</title>
        <authorList>
            <person name="Will S.E."/>
            <person name="Henke P."/>
            <person name="Boedeker C."/>
            <person name="Huang S."/>
            <person name="Brinkmann H."/>
            <person name="Rohde M."/>
            <person name="Jarek M."/>
            <person name="Friedl T."/>
            <person name="Seufert S."/>
            <person name="Schumacher M."/>
            <person name="Overmann J."/>
            <person name="Neumann-Schaal M."/>
            <person name="Petersen J."/>
        </authorList>
    </citation>
    <scope>NUCLEOTIDE SEQUENCE [LARGE SCALE GENOMIC DNA]</scope>
    <source>
        <strain evidence="2 3">PCC 6912</strain>
    </source>
</reference>
<dbReference type="OrthoDB" id="9112061at2"/>